<gene>
    <name evidence="9" type="ORF">Lo5R7ANS_16</name>
</gene>
<evidence type="ECO:0000256" key="8">
    <source>
        <dbReference type="ARBA" id="ARBA00047746"/>
    </source>
</evidence>
<dbReference type="Pfam" id="PF01139">
    <property type="entry name" value="RtcB"/>
    <property type="match status" value="1"/>
</dbReference>
<proteinExistence type="predicted"/>
<sequence>MRIAGLYSGELKHNAFIPRDSLDGMHYWNALQLIRRWTKASHFAIHDIVAELVQARPIDRFWNEHNFVFERGDHFYHAKGATPNYGGFSHDDDGRTLIPMNCAEPILIAGHVDNPNSLGFAPHGAGRNFSRKAHLATIADRDPAEVFTEETKGLDVRAYNGKVDLSELPSAYKDAAEVQRQIAHFGLATITDTIQPHGSIMAGEAYQPWLNKKRKAA</sequence>
<evidence type="ECO:0000256" key="1">
    <source>
        <dbReference type="ARBA" id="ARBA00001936"/>
    </source>
</evidence>
<dbReference type="EC" id="6.5.1.8" evidence="2"/>
<dbReference type="RefSeq" id="YP_009100063.1">
    <property type="nucleotide sequence ID" value="NC_025431.1"/>
</dbReference>
<comment type="catalytic activity">
    <reaction evidence="8">
        <text>a 3'-end 3'-phospho-ribonucleotide-RNA + a 5'-end dephospho-ribonucleoside-RNA + GTP = a ribonucleotidyl-ribonucleotide-RNA + GMP + diphosphate</text>
        <dbReference type="Rhea" id="RHEA:68076"/>
        <dbReference type="Rhea" id="RHEA-COMP:10463"/>
        <dbReference type="Rhea" id="RHEA-COMP:13936"/>
        <dbReference type="Rhea" id="RHEA-COMP:17355"/>
        <dbReference type="ChEBI" id="CHEBI:33019"/>
        <dbReference type="ChEBI" id="CHEBI:37565"/>
        <dbReference type="ChEBI" id="CHEBI:58115"/>
        <dbReference type="ChEBI" id="CHEBI:83062"/>
        <dbReference type="ChEBI" id="CHEBI:138284"/>
        <dbReference type="ChEBI" id="CHEBI:173118"/>
        <dbReference type="EC" id="6.5.1.8"/>
    </reaction>
</comment>
<evidence type="ECO:0000256" key="5">
    <source>
        <dbReference type="ARBA" id="ARBA00022741"/>
    </source>
</evidence>
<keyword evidence="4" id="KW-0479">Metal-binding</keyword>
<dbReference type="GO" id="GO:0003909">
    <property type="term" value="F:DNA ligase activity"/>
    <property type="evidence" value="ECO:0007669"/>
    <property type="project" value="TreeGrafter"/>
</dbReference>
<organism evidence="9 10">
    <name type="scientific">Mesorhizobium phage vB_MloP_Lo5R7ANS</name>
    <dbReference type="NCBI Taxonomy" id="1527771"/>
    <lineage>
        <taxon>Viruses</taxon>
        <taxon>Duplodnaviria</taxon>
        <taxon>Heunggongvirae</taxon>
        <taxon>Uroviricota</taxon>
        <taxon>Caudoviricetes</taxon>
        <taxon>Autographivirales</taxon>
        <taxon>Pairvirus</taxon>
        <taxon>Pairvirus Lo5R7ANS</taxon>
    </lineage>
</organism>
<keyword evidence="7" id="KW-0464">Manganese</keyword>
<dbReference type="GO" id="GO:0042245">
    <property type="term" value="P:RNA repair"/>
    <property type="evidence" value="ECO:0007669"/>
    <property type="project" value="TreeGrafter"/>
</dbReference>
<evidence type="ECO:0000313" key="10">
    <source>
        <dbReference type="Proteomes" id="UP000201609"/>
    </source>
</evidence>
<dbReference type="Gene3D" id="3.90.1860.10">
    <property type="entry name" value="tRNA-splicing ligase RtcB"/>
    <property type="match status" value="1"/>
</dbReference>
<dbReference type="PANTHER" id="PTHR43749">
    <property type="entry name" value="RNA-SPLICING LIGASE RTCB"/>
    <property type="match status" value="1"/>
</dbReference>
<evidence type="ECO:0000313" key="9">
    <source>
        <dbReference type="EMBL" id="AIK68486.1"/>
    </source>
</evidence>
<dbReference type="OrthoDB" id="5540at10239"/>
<dbReference type="InterPro" id="IPR001233">
    <property type="entry name" value="RtcB"/>
</dbReference>
<dbReference type="EMBL" id="KM199771">
    <property type="protein sequence ID" value="AIK68486.1"/>
    <property type="molecule type" value="Genomic_DNA"/>
</dbReference>
<dbReference type="GO" id="GO:0030145">
    <property type="term" value="F:manganese ion binding"/>
    <property type="evidence" value="ECO:0007669"/>
    <property type="project" value="TreeGrafter"/>
</dbReference>
<comment type="cofactor">
    <cofactor evidence="1">
        <name>Mn(2+)</name>
        <dbReference type="ChEBI" id="CHEBI:29035"/>
    </cofactor>
</comment>
<dbReference type="PANTHER" id="PTHR43749:SF2">
    <property type="entry name" value="RNA-SPLICING LIGASE RTCB"/>
    <property type="match status" value="1"/>
</dbReference>
<evidence type="ECO:0000256" key="7">
    <source>
        <dbReference type="ARBA" id="ARBA00023211"/>
    </source>
</evidence>
<evidence type="ECO:0000256" key="4">
    <source>
        <dbReference type="ARBA" id="ARBA00022723"/>
    </source>
</evidence>
<dbReference type="KEGG" id="vg:22109823"/>
<evidence type="ECO:0000256" key="2">
    <source>
        <dbReference type="ARBA" id="ARBA00012726"/>
    </source>
</evidence>
<protein>
    <recommendedName>
        <fullName evidence="2">3'-phosphate/5'-hydroxy nucleic acid ligase</fullName>
        <ecNumber evidence="2">6.5.1.8</ecNumber>
    </recommendedName>
</protein>
<reference evidence="9 10" key="1">
    <citation type="submission" date="2014-07" db="EMBL/GenBank/DDBJ databases">
        <title>Genomic characterization of two T7-like Mesorhizobium loti phages vB_MloP_Lo5R7ANS and vB_MloP_Cp1R7ANS-C2.</title>
        <authorList>
            <person name="Halmillawewa A.P."/>
            <person name="Perry B."/>
            <person name="Gavard R."/>
            <person name="Yost C.K."/>
            <person name="Hynes M.F."/>
        </authorList>
    </citation>
    <scope>NUCLEOTIDE SEQUENCE [LARGE SCALE GENOMIC DNA]</scope>
</reference>
<dbReference type="SUPFAM" id="SSF103365">
    <property type="entry name" value="Hypothetical protein PH1602"/>
    <property type="match status" value="1"/>
</dbReference>
<dbReference type="GO" id="GO:0006281">
    <property type="term" value="P:DNA repair"/>
    <property type="evidence" value="ECO:0007669"/>
    <property type="project" value="TreeGrafter"/>
</dbReference>
<keyword evidence="5" id="KW-0547">Nucleotide-binding</keyword>
<name>A0A076YQH8_9CAUD</name>
<dbReference type="InterPro" id="IPR052915">
    <property type="entry name" value="RtcB-like"/>
</dbReference>
<evidence type="ECO:0000256" key="3">
    <source>
        <dbReference type="ARBA" id="ARBA00022598"/>
    </source>
</evidence>
<keyword evidence="6" id="KW-0342">GTP-binding</keyword>
<dbReference type="InterPro" id="IPR036025">
    <property type="entry name" value="RtcB-like_sf"/>
</dbReference>
<dbReference type="GO" id="GO:0005525">
    <property type="term" value="F:GTP binding"/>
    <property type="evidence" value="ECO:0007669"/>
    <property type="project" value="UniProtKB-KW"/>
</dbReference>
<dbReference type="GO" id="GO:0006396">
    <property type="term" value="P:RNA processing"/>
    <property type="evidence" value="ECO:0007669"/>
    <property type="project" value="InterPro"/>
</dbReference>
<keyword evidence="10" id="KW-1185">Reference proteome</keyword>
<keyword evidence="3" id="KW-0436">Ligase</keyword>
<dbReference type="GO" id="GO:0170057">
    <property type="term" value="F:RNA ligase (GTP) activity"/>
    <property type="evidence" value="ECO:0007669"/>
    <property type="project" value="UniProtKB-EC"/>
</dbReference>
<evidence type="ECO:0000256" key="6">
    <source>
        <dbReference type="ARBA" id="ARBA00023134"/>
    </source>
</evidence>
<accession>A0A076YQH8</accession>
<dbReference type="GeneID" id="22109823"/>
<dbReference type="Proteomes" id="UP000201609">
    <property type="component" value="Segment"/>
</dbReference>